<feature type="non-terminal residue" evidence="3">
    <location>
        <position position="1"/>
    </location>
</feature>
<reference evidence="3" key="1">
    <citation type="submission" date="2025-08" db="UniProtKB">
        <authorList>
            <consortium name="RefSeq"/>
        </authorList>
    </citation>
    <scope>IDENTIFICATION</scope>
</reference>
<evidence type="ECO:0000313" key="2">
    <source>
        <dbReference type="Proteomes" id="UP000515204"/>
    </source>
</evidence>
<gene>
    <name evidence="3" type="primary">LOC106747904</name>
</gene>
<dbReference type="AlphaFoldDB" id="A0A6P3XSB0"/>
<proteinExistence type="predicted"/>
<feature type="non-terminal residue" evidence="3">
    <location>
        <position position="439"/>
    </location>
</feature>
<accession>A0A6P3XSB0</accession>
<dbReference type="RefSeq" id="XP_014481390.1">
    <property type="nucleotide sequence ID" value="XM_014625904.1"/>
</dbReference>
<keyword evidence="2" id="KW-1185">Reference proteome</keyword>
<feature type="compositionally biased region" description="Polar residues" evidence="1">
    <location>
        <begin position="168"/>
        <end position="194"/>
    </location>
</feature>
<dbReference type="Proteomes" id="UP000515204">
    <property type="component" value="Unplaced"/>
</dbReference>
<feature type="compositionally biased region" description="Basic and acidic residues" evidence="1">
    <location>
        <begin position="205"/>
        <end position="221"/>
    </location>
</feature>
<protein>
    <submittedName>
        <fullName evidence="3">Uncharacterized protein LOC106747904</fullName>
    </submittedName>
</protein>
<evidence type="ECO:0000313" key="3">
    <source>
        <dbReference type="RefSeq" id="XP_014481390.1"/>
    </source>
</evidence>
<feature type="region of interest" description="Disordered" evidence="1">
    <location>
        <begin position="148"/>
        <end position="231"/>
    </location>
</feature>
<evidence type="ECO:0000256" key="1">
    <source>
        <dbReference type="SAM" id="MobiDB-lite"/>
    </source>
</evidence>
<name>A0A6P3XSB0_DINQU</name>
<organism evidence="2 3">
    <name type="scientific">Dinoponera quadriceps</name>
    <name type="common">South American ant</name>
    <dbReference type="NCBI Taxonomy" id="609295"/>
    <lineage>
        <taxon>Eukaryota</taxon>
        <taxon>Metazoa</taxon>
        <taxon>Ecdysozoa</taxon>
        <taxon>Arthropoda</taxon>
        <taxon>Hexapoda</taxon>
        <taxon>Insecta</taxon>
        <taxon>Pterygota</taxon>
        <taxon>Neoptera</taxon>
        <taxon>Endopterygota</taxon>
        <taxon>Hymenoptera</taxon>
        <taxon>Apocrita</taxon>
        <taxon>Aculeata</taxon>
        <taxon>Formicoidea</taxon>
        <taxon>Formicidae</taxon>
        <taxon>Ponerinae</taxon>
        <taxon>Ponerini</taxon>
        <taxon>Dinoponera</taxon>
    </lineage>
</organism>
<dbReference type="KEGG" id="dqu:106747904"/>
<sequence>IMPCIPSVITSTVFNDWQSSTVYSVSSNGHMQPSFVHGVAYPTSEYNLIPEVHHDGNYCKDNGKRNGRVKGSRKDNYNHMFNHANEMQAGYVADERFIPPVPIFVHVVPEHHTVPPQQHPVPGQIYYASPMYSQSVQQYPVHAAYSAHNTTHHPAHQPDSRFVPQSHPVLSNQDSNPPATNSLATPTQQNTCTSVKPEDEQVNGNDKKSEHSDTSNDDSKVKPLVKKTSKHNVKSAINKNCKIEENNVVADVNIEVNVEITQNGETQNKDDQETISTHTTTIVSESTITKRDEIEVKIQESVALKEDQAENAIKTPTDSSATSSITSPAPVLVDAVPSAKRSWVSLFNNAEPKVSSLPQTTVHNAIPVQNGILKETEKETTVIDPVSTHQNALSNNSLDCKALQNGELEGFYDDPNLFRMGEFLLLYQMNMQTVSLIPR</sequence>
<dbReference type="GeneID" id="106747904"/>